<dbReference type="CDD" id="cd02584">
    <property type="entry name" value="RNAP_II_Rpb1_C"/>
    <property type="match status" value="1"/>
</dbReference>
<dbReference type="InterPro" id="IPR007081">
    <property type="entry name" value="RNA_pol_Rpb1_5"/>
</dbReference>
<dbReference type="CDD" id="cd02733">
    <property type="entry name" value="RNAP_II_RPB1_N"/>
    <property type="match status" value="1"/>
</dbReference>
<evidence type="ECO:0000256" key="15">
    <source>
        <dbReference type="RuleBase" id="RU004279"/>
    </source>
</evidence>
<evidence type="ECO:0000256" key="11">
    <source>
        <dbReference type="ARBA" id="ARBA00023125"/>
    </source>
</evidence>
<dbReference type="PANTHER" id="PTHR19376">
    <property type="entry name" value="DNA-DIRECTED RNA POLYMERASE"/>
    <property type="match status" value="1"/>
</dbReference>
<dbReference type="NCBIfam" id="NF006336">
    <property type="entry name" value="PRK08566.1"/>
    <property type="match status" value="1"/>
</dbReference>
<reference evidence="19" key="1">
    <citation type="submission" date="2020-05" db="EMBL/GenBank/DDBJ databases">
        <title>WGS assembly of Panicum virgatum.</title>
        <authorList>
            <person name="Lovell J.T."/>
            <person name="Jenkins J."/>
            <person name="Shu S."/>
            <person name="Juenger T.E."/>
            <person name="Schmutz J."/>
        </authorList>
    </citation>
    <scope>NUCLEOTIDE SEQUENCE</scope>
    <source>
        <strain evidence="19">AP13</strain>
    </source>
</reference>
<dbReference type="InterPro" id="IPR038120">
    <property type="entry name" value="Rpb1_funnel_sf"/>
</dbReference>
<comment type="catalytic activity">
    <reaction evidence="14 15">
        <text>RNA(n) + a ribonucleoside 5'-triphosphate = RNA(n+1) + diphosphate</text>
        <dbReference type="Rhea" id="RHEA:21248"/>
        <dbReference type="Rhea" id="RHEA-COMP:14527"/>
        <dbReference type="Rhea" id="RHEA-COMP:17342"/>
        <dbReference type="ChEBI" id="CHEBI:33019"/>
        <dbReference type="ChEBI" id="CHEBI:61557"/>
        <dbReference type="ChEBI" id="CHEBI:140395"/>
        <dbReference type="EC" id="2.7.7.6"/>
    </reaction>
</comment>
<dbReference type="Gene3D" id="2.40.40.20">
    <property type="match status" value="1"/>
</dbReference>
<evidence type="ECO:0000256" key="17">
    <source>
        <dbReference type="SAM" id="MobiDB-lite"/>
    </source>
</evidence>
<comment type="similarity">
    <text evidence="2 15">Belongs to the RNA polymerase beta' chain family.</text>
</comment>
<sequence length="1784" mass="199289">MDVRFPYSPAETTKVELVQFGVLSPDEIRQMSVAQIEYAETMEKGKLKSGGLSDPRMGTVDRKIKCETCMAGMAECPGHFGHLELAKPMFHIGFIKTVLSIMRCVCFNCSKILVDEDNNKFKQALKIRNSKNRLRRIYDACKSKKFCGGDDPCIQERQDTGEPVRKRGCCGSMQPNITVDGMKMIVEFKAPKKNDDKEKPSEPVERKQILSAERVLDILKRISDEDCLLLGLNPKFARPDWMILQVLPIPPPPVRPSVMMGTSSRSEDDLTHQLAMIIRHNENLRRQERNGTPAHIITEFAQLLQFHIATYFDNDLPGQPRATQRSGQPIKSICSRLKAKEGRVRGNLMGKRVDFSARTVITPDPNINIDELGVPWSIALNLTYPETVTPYNIERLKELVEYGPHLPPGKTGAKYIIREDGQRLDLRYVKKSSDLHLELGYKVERHLNDGDFVLFNRQPSLHKMSIMGHRIKIMPYSTFRLNLSVTSPYNADFDGDEMNMHVPQSFETRAEVLELMMVPKCIVSPQSNRPVMGIVQDTLLGCRKITKRDTLIDKDVFMNILMWWEDFDGKISAPAILKPRPIWTGKQVLNLIIPNKINLIRFSSWHSEKEKRFITPSDTVVRIEKGELLSGTLCKKTLGTGSGSLIHVIWEDVGPDAACKFSGHTQWLINYWLLQSGFSIGIGDMIADAATMEQINHTISKAKNDVKELIKQAHDKQLEAEAGRTMMESFENKVNQVLNRARDNAGSSAQNSLSESNNLKAMVTAGSKGSFINISQMAACVGQQNVEGKWIPFGFSGRTLPHFTKDDYGPESRGFVENSYLRGLTPQEFFFHAIGGREGLIDTAVKTSETGYIQRRLVKAMEDIMVKYDGTVRNSLGDVIQFLYGEDGMDAVWIEEQKLDSLQMKKDEFDNSFRYELDDENWKPNYLLPAHVDDLKTIIEFRNVLEAEVQKLEIDRFQLGTEIATNGANTWPMPVNLKRLIWNAQKTFKIDTRTCSDMHPMEIVEAIDKLQERVKVVHGGDAISIEAQKNATLFFNIHLRATFASKRVLNEYRLTREAFEWIIDEIVSRFSQSLVAPGEMIGCVAAQSIGEPATQMTLNTFHYAGVSAKNVTLGVPRLREIINVAKKIKTPSLSVYLKPEVNKKKELAKNVQCALEYTTLRSVTHATEIWYDPDPTRTIIEEDVEFVQSYYEMPDEDIDPDKISPWLLRIELDREMMVDKNLSMADIAEKINSEFDDDLSCIFSDDNADKLILRLRITNGGFNPVKEVMLDTDGVNLLAVMCHEDVDSTRTTSNHLIEVIEVLGIEAVRRALLDELRVVISFDGSYVNYRHLAILCDTMTYRGHLMAITRHGINRNDTGPLMRCSFEETVDILLDAAVYAESDYPNGVTENIMLGQLAPIGTGGCTLFLNDQMLKQSIELQLPSYLECDFSMTPTPPLSGTPYHEGMMSPSYLMSPDFRASPIDTNASFSRYVRHMALSPFPSQGYSQYSGGYNPSPSSEDSYNPISPSYTPISPIYTPISQAYSPASLLNAPTSTSYSAASPIYSPTTPIYTPSSPVYSQIPSYSPTTPIYTPSSPVNSQIPAYSPTTPIYNPVSPSYSPTSSYNPASPNYSPTSPVYSPTYSPTSPAYSPTAPSYSPASPSYSPTSPLYSPTSPSYSPSSPSYSPASPTYSPTSPGYSPTAPSYSPTSPNYSPTSPSYNPSSAKYYPSTYSPSNPRMTPDTKIAPDYSPTSPTYSPTSPTYSLPSPSYNPTSPIDNSGGPSPDYSPTSPNYSPSRSDSTASN</sequence>
<dbReference type="InterPro" id="IPR007075">
    <property type="entry name" value="RNA_pol_Rpb1_6"/>
</dbReference>
<dbReference type="SUPFAM" id="SSF64484">
    <property type="entry name" value="beta and beta-prime subunits of DNA dependent RNA-polymerase"/>
    <property type="match status" value="1"/>
</dbReference>
<dbReference type="Proteomes" id="UP000823388">
    <property type="component" value="Chromosome 8N"/>
</dbReference>
<evidence type="ECO:0000259" key="18">
    <source>
        <dbReference type="SMART" id="SM00663"/>
    </source>
</evidence>
<dbReference type="FunFam" id="3.30.1360.140:FF:000001">
    <property type="entry name" value="DNA-directed RNA polymerase subunit"/>
    <property type="match status" value="1"/>
</dbReference>
<dbReference type="Pfam" id="PF04997">
    <property type="entry name" value="RNA_pol_Rpb1_1"/>
    <property type="match status" value="1"/>
</dbReference>
<dbReference type="PANTHER" id="PTHR19376:SF37">
    <property type="entry name" value="DNA-DIRECTED RNA POLYMERASE II SUBUNIT RPB1"/>
    <property type="match status" value="1"/>
</dbReference>
<keyword evidence="10" id="KW-0460">Magnesium</keyword>
<dbReference type="Gene3D" id="1.10.150.390">
    <property type="match status" value="1"/>
</dbReference>
<evidence type="ECO:0000313" key="19">
    <source>
        <dbReference type="EMBL" id="KAG2557941.1"/>
    </source>
</evidence>
<evidence type="ECO:0000256" key="13">
    <source>
        <dbReference type="ARBA" id="ARBA00023242"/>
    </source>
</evidence>
<dbReference type="Pfam" id="PF00623">
    <property type="entry name" value="RNA_pol_Rpb1_2"/>
    <property type="match status" value="1"/>
</dbReference>
<evidence type="ECO:0000256" key="10">
    <source>
        <dbReference type="ARBA" id="ARBA00022842"/>
    </source>
</evidence>
<dbReference type="GO" id="GO:0003677">
    <property type="term" value="F:DNA binding"/>
    <property type="evidence" value="ECO:0007669"/>
    <property type="project" value="UniProtKB-KW"/>
</dbReference>
<keyword evidence="11" id="KW-0238">DNA-binding</keyword>
<dbReference type="Gene3D" id="1.10.274.100">
    <property type="entry name" value="RNA polymerase Rpb1, domain 3"/>
    <property type="match status" value="1"/>
</dbReference>
<dbReference type="InterPro" id="IPR045867">
    <property type="entry name" value="DNA-dir_RpoC_beta_prime"/>
</dbReference>
<dbReference type="InterPro" id="IPR044893">
    <property type="entry name" value="RNA_pol_Rpb1_clamp_domain"/>
</dbReference>
<dbReference type="InterPro" id="IPR042102">
    <property type="entry name" value="RNA_pol_Rpb1_3_sf"/>
</dbReference>
<keyword evidence="4" id="KW-0597">Phosphoprotein</keyword>
<feature type="region of interest" description="Disordered" evidence="17">
    <location>
        <begin position="1597"/>
        <end position="1784"/>
    </location>
</feature>
<keyword evidence="16" id="KW-0175">Coiled coil</keyword>
<keyword evidence="9" id="KW-0862">Zinc</keyword>
<dbReference type="InterPro" id="IPR006592">
    <property type="entry name" value="RNA_pol_N"/>
</dbReference>
<dbReference type="EMBL" id="CM029052">
    <property type="protein sequence ID" value="KAG2557941.1"/>
    <property type="molecule type" value="Genomic_DNA"/>
</dbReference>
<dbReference type="Gene3D" id="4.10.860.120">
    <property type="entry name" value="RNA polymerase II, clamp domain"/>
    <property type="match status" value="2"/>
</dbReference>
<evidence type="ECO:0000256" key="8">
    <source>
        <dbReference type="ARBA" id="ARBA00022737"/>
    </source>
</evidence>
<dbReference type="Pfam" id="PF04992">
    <property type="entry name" value="RNA_pol_Rpb1_6"/>
    <property type="match status" value="1"/>
</dbReference>
<comment type="caution">
    <text evidence="19">The sequence shown here is derived from an EMBL/GenBank/DDBJ whole genome shotgun (WGS) entry which is preliminary data.</text>
</comment>
<name>A0A8T0P6Z2_PANVG</name>
<dbReference type="EC" id="2.7.7.6" evidence="15"/>
<dbReference type="FunFam" id="1.10.132.30:FF:000001">
    <property type="entry name" value="DNA-directed RNA polymerase subunit"/>
    <property type="match status" value="1"/>
</dbReference>
<feature type="compositionally biased region" description="Low complexity" evidence="17">
    <location>
        <begin position="1597"/>
        <end position="1705"/>
    </location>
</feature>
<evidence type="ECO:0000256" key="1">
    <source>
        <dbReference type="ARBA" id="ARBA00004123"/>
    </source>
</evidence>
<dbReference type="FunFam" id="1.10.274.100:FF:000001">
    <property type="entry name" value="DNA-directed RNA polymerase subunit"/>
    <property type="match status" value="1"/>
</dbReference>
<dbReference type="Gene3D" id="3.30.1490.180">
    <property type="entry name" value="RNA polymerase ii"/>
    <property type="match status" value="1"/>
</dbReference>
<evidence type="ECO:0000256" key="9">
    <source>
        <dbReference type="ARBA" id="ARBA00022833"/>
    </source>
</evidence>
<gene>
    <name evidence="19" type="ORF">PVAP13_8NG103000</name>
</gene>
<dbReference type="FunFam" id="1.10.150.390:FF:000001">
    <property type="entry name" value="DNA-directed RNA polymerase subunit"/>
    <property type="match status" value="1"/>
</dbReference>
<dbReference type="GO" id="GO:0005665">
    <property type="term" value="C:RNA polymerase II, core complex"/>
    <property type="evidence" value="ECO:0007669"/>
    <property type="project" value="TreeGrafter"/>
</dbReference>
<dbReference type="Pfam" id="PF04998">
    <property type="entry name" value="RNA_pol_Rpb1_5"/>
    <property type="match status" value="1"/>
</dbReference>
<dbReference type="InterPro" id="IPR000722">
    <property type="entry name" value="RNA_pol_asu"/>
</dbReference>
<proteinExistence type="inferred from homology"/>
<keyword evidence="7" id="KW-0479">Metal-binding</keyword>
<dbReference type="Pfam" id="PF04990">
    <property type="entry name" value="RNA_pol_Rpb1_7"/>
    <property type="match status" value="1"/>
</dbReference>
<dbReference type="PROSITE" id="PS00115">
    <property type="entry name" value="RNA_POL_II_REPEAT"/>
    <property type="match status" value="7"/>
</dbReference>
<evidence type="ECO:0000313" key="20">
    <source>
        <dbReference type="Proteomes" id="UP000823388"/>
    </source>
</evidence>
<evidence type="ECO:0000256" key="16">
    <source>
        <dbReference type="SAM" id="Coils"/>
    </source>
</evidence>
<dbReference type="GO" id="GO:0003899">
    <property type="term" value="F:DNA-directed RNA polymerase activity"/>
    <property type="evidence" value="ECO:0007669"/>
    <property type="project" value="UniProtKB-EC"/>
</dbReference>
<dbReference type="SMART" id="SM00663">
    <property type="entry name" value="RPOLA_N"/>
    <property type="match status" value="1"/>
</dbReference>
<dbReference type="Gene3D" id="3.30.1360.140">
    <property type="match status" value="1"/>
</dbReference>
<dbReference type="InterPro" id="IPR007066">
    <property type="entry name" value="RNA_pol_Rpb1_3"/>
</dbReference>
<dbReference type="InterPro" id="IPR007080">
    <property type="entry name" value="RNA_pol_Rpb1_1"/>
</dbReference>
<evidence type="ECO:0000256" key="14">
    <source>
        <dbReference type="ARBA" id="ARBA00048552"/>
    </source>
</evidence>
<keyword evidence="5 15" id="KW-0808">Transferase</keyword>
<feature type="compositionally biased region" description="Low complexity" evidence="17">
    <location>
        <begin position="1729"/>
        <end position="1755"/>
    </location>
</feature>
<accession>A0A8T0P6Z2</accession>
<evidence type="ECO:0000256" key="5">
    <source>
        <dbReference type="ARBA" id="ARBA00022679"/>
    </source>
</evidence>
<dbReference type="Pfam" id="PF05000">
    <property type="entry name" value="RNA_pol_Rpb1_4"/>
    <property type="match status" value="1"/>
</dbReference>
<dbReference type="InterPro" id="IPR000684">
    <property type="entry name" value="RNA_pol_II_repeat_euk"/>
</dbReference>
<dbReference type="FunFam" id="4.10.860.120:FF:000003">
    <property type="entry name" value="DNA-directed RNA polymerase subunit"/>
    <property type="match status" value="1"/>
</dbReference>
<dbReference type="Gene3D" id="1.10.132.30">
    <property type="match status" value="1"/>
</dbReference>
<dbReference type="Gene3D" id="6.10.250.2940">
    <property type="match status" value="1"/>
</dbReference>
<protein>
    <recommendedName>
        <fullName evidence="15">DNA-directed RNA polymerase subunit</fullName>
        <ecNumber evidence="15">2.7.7.6</ecNumber>
    </recommendedName>
</protein>
<evidence type="ECO:0000256" key="3">
    <source>
        <dbReference type="ARBA" id="ARBA00022478"/>
    </source>
</evidence>
<keyword evidence="20" id="KW-1185">Reference proteome</keyword>
<evidence type="ECO:0000256" key="6">
    <source>
        <dbReference type="ARBA" id="ARBA00022695"/>
    </source>
</evidence>
<comment type="subcellular location">
    <subcellularLocation>
        <location evidence="1">Nucleus</location>
    </subcellularLocation>
</comment>
<feature type="coiled-coil region" evidence="16">
    <location>
        <begin position="692"/>
        <end position="719"/>
    </location>
</feature>
<dbReference type="GO" id="GO:0006366">
    <property type="term" value="P:transcription by RNA polymerase II"/>
    <property type="evidence" value="ECO:0007669"/>
    <property type="project" value="InterPro"/>
</dbReference>
<dbReference type="FunFam" id="4.10.860.120:FF:000002">
    <property type="entry name" value="DNA-directed RNA polymerase subunit"/>
    <property type="match status" value="1"/>
</dbReference>
<dbReference type="InterPro" id="IPR007073">
    <property type="entry name" value="RNA_pol_Rpb1_7"/>
</dbReference>
<evidence type="ECO:0000256" key="4">
    <source>
        <dbReference type="ARBA" id="ARBA00022553"/>
    </source>
</evidence>
<dbReference type="Gene3D" id="6.20.50.80">
    <property type="match status" value="1"/>
</dbReference>
<evidence type="ECO:0000256" key="12">
    <source>
        <dbReference type="ARBA" id="ARBA00023163"/>
    </source>
</evidence>
<evidence type="ECO:0000256" key="2">
    <source>
        <dbReference type="ARBA" id="ARBA00006460"/>
    </source>
</evidence>
<dbReference type="InterPro" id="IPR007083">
    <property type="entry name" value="RNA_pol_Rpb1_4"/>
</dbReference>
<dbReference type="Pfam" id="PF04983">
    <property type="entry name" value="RNA_pol_Rpb1_3"/>
    <property type="match status" value="1"/>
</dbReference>
<feature type="domain" description="RNA polymerase N-terminal" evidence="18">
    <location>
        <begin position="240"/>
        <end position="546"/>
    </location>
</feature>
<keyword evidence="6 15" id="KW-0548">Nucleotidyltransferase</keyword>
<evidence type="ECO:0000256" key="7">
    <source>
        <dbReference type="ARBA" id="ARBA00022723"/>
    </source>
</evidence>
<dbReference type="FunFam" id="2.40.40.20:FF:000019">
    <property type="entry name" value="DNA-directed RNA polymerase II subunit RPB1"/>
    <property type="match status" value="1"/>
</dbReference>
<dbReference type="InterPro" id="IPR038593">
    <property type="entry name" value="RNA_pol_Rpb1_7_sf"/>
</dbReference>
<dbReference type="OrthoDB" id="270392at2759"/>
<comment type="function">
    <text evidence="15">DNA-dependent RNA polymerase catalyzes the transcription of DNA into RNA using the four ribonucleoside triphosphates as substrates.</text>
</comment>
<keyword evidence="3 15" id="KW-0240">DNA-directed RNA polymerase</keyword>
<keyword evidence="12 15" id="KW-0804">Transcription</keyword>
<dbReference type="GO" id="GO:0046872">
    <property type="term" value="F:metal ion binding"/>
    <property type="evidence" value="ECO:0007669"/>
    <property type="project" value="UniProtKB-KW"/>
</dbReference>
<keyword evidence="8" id="KW-0677">Repeat</keyword>
<feature type="compositionally biased region" description="Polar residues" evidence="17">
    <location>
        <begin position="1756"/>
        <end position="1784"/>
    </location>
</feature>
<organism evidence="19 20">
    <name type="scientific">Panicum virgatum</name>
    <name type="common">Blackwell switchgrass</name>
    <dbReference type="NCBI Taxonomy" id="38727"/>
    <lineage>
        <taxon>Eukaryota</taxon>
        <taxon>Viridiplantae</taxon>
        <taxon>Streptophyta</taxon>
        <taxon>Embryophyta</taxon>
        <taxon>Tracheophyta</taxon>
        <taxon>Spermatophyta</taxon>
        <taxon>Magnoliopsida</taxon>
        <taxon>Liliopsida</taxon>
        <taxon>Poales</taxon>
        <taxon>Poaceae</taxon>
        <taxon>PACMAD clade</taxon>
        <taxon>Panicoideae</taxon>
        <taxon>Panicodae</taxon>
        <taxon>Paniceae</taxon>
        <taxon>Panicinae</taxon>
        <taxon>Panicum</taxon>
        <taxon>Panicum sect. Hiantes</taxon>
    </lineage>
</organism>
<keyword evidence="13" id="KW-0539">Nucleus</keyword>
<dbReference type="FunFam" id="3.30.1490.180:FF:000001">
    <property type="entry name" value="DNA-directed RNA polymerase subunit"/>
    <property type="match status" value="1"/>
</dbReference>
<dbReference type="PRINTS" id="PR01217">
    <property type="entry name" value="PRICHEXTENSN"/>
</dbReference>